<dbReference type="GO" id="GO:0008017">
    <property type="term" value="F:microtubule binding"/>
    <property type="evidence" value="ECO:0007669"/>
    <property type="project" value="InterPro"/>
</dbReference>
<organism evidence="3 4">
    <name type="scientific">Reticulomyxa filosa</name>
    <dbReference type="NCBI Taxonomy" id="46433"/>
    <lineage>
        <taxon>Eukaryota</taxon>
        <taxon>Sar</taxon>
        <taxon>Rhizaria</taxon>
        <taxon>Retaria</taxon>
        <taxon>Foraminifera</taxon>
        <taxon>Monothalamids</taxon>
        <taxon>Reticulomyxidae</taxon>
        <taxon>Reticulomyxa</taxon>
    </lineage>
</organism>
<gene>
    <name evidence="3" type="ORF">RFI_25737</name>
</gene>
<keyword evidence="4" id="KW-1185">Reference proteome</keyword>
<proteinExistence type="inferred from homology"/>
<dbReference type="PANTHER" id="PTHR24115">
    <property type="entry name" value="KINESIN-RELATED"/>
    <property type="match status" value="1"/>
</dbReference>
<evidence type="ECO:0000256" key="1">
    <source>
        <dbReference type="PROSITE-ProRule" id="PRU00283"/>
    </source>
</evidence>
<dbReference type="Pfam" id="PF00225">
    <property type="entry name" value="Kinesin"/>
    <property type="match status" value="1"/>
</dbReference>
<dbReference type="InterPro" id="IPR027417">
    <property type="entry name" value="P-loop_NTPase"/>
</dbReference>
<accession>X6MF12</accession>
<dbReference type="InterPro" id="IPR027640">
    <property type="entry name" value="Kinesin-like_fam"/>
</dbReference>
<dbReference type="GO" id="GO:0003777">
    <property type="term" value="F:microtubule motor activity"/>
    <property type="evidence" value="ECO:0007669"/>
    <property type="project" value="InterPro"/>
</dbReference>
<feature type="binding site" evidence="1">
    <location>
        <begin position="17"/>
        <end position="24"/>
    </location>
    <ligand>
        <name>ATP</name>
        <dbReference type="ChEBI" id="CHEBI:30616"/>
    </ligand>
</feature>
<dbReference type="Gene3D" id="3.40.850.10">
    <property type="entry name" value="Kinesin motor domain"/>
    <property type="match status" value="1"/>
</dbReference>
<dbReference type="InterPro" id="IPR036961">
    <property type="entry name" value="Kinesin_motor_dom_sf"/>
</dbReference>
<dbReference type="GO" id="GO:0007018">
    <property type="term" value="P:microtubule-based movement"/>
    <property type="evidence" value="ECO:0007669"/>
    <property type="project" value="InterPro"/>
</dbReference>
<evidence type="ECO:0000313" key="4">
    <source>
        <dbReference type="Proteomes" id="UP000023152"/>
    </source>
</evidence>
<dbReference type="GO" id="GO:0016887">
    <property type="term" value="F:ATP hydrolysis activity"/>
    <property type="evidence" value="ECO:0007669"/>
    <property type="project" value="TreeGrafter"/>
</dbReference>
<dbReference type="GO" id="GO:0005871">
    <property type="term" value="C:kinesin complex"/>
    <property type="evidence" value="ECO:0007669"/>
    <property type="project" value="TreeGrafter"/>
</dbReference>
<feature type="domain" description="Kinesin motor" evidence="2">
    <location>
        <begin position="1"/>
        <end position="217"/>
    </location>
</feature>
<dbReference type="AlphaFoldDB" id="X6MF12"/>
<sequence>MVDAALEGYNVTIFCYGQSGAGKSLTVSTIRATNSLNQYTYTHKKMFGPETFDKERAVDKELDGILPRCIEYLLQCLTERTNMISRTFSATDDDDGEDEQEDGKAPSIIKEWKVYVEFIQIYKRFNGFTRRENRKLIIRQNFQTDTTQVENLSKISITSTQDFDKLLQKAIGNRVVAKHALDTLFALAHVEINNLSLHRGSRLDSRFNDIDKANSKF</sequence>
<name>X6MF12_RETFI</name>
<keyword evidence="1" id="KW-0547">Nucleotide-binding</keyword>
<protein>
    <recommendedName>
        <fullName evidence="2">Kinesin motor domain-containing protein</fullName>
    </recommendedName>
</protein>
<keyword evidence="1" id="KW-0505">Motor protein</keyword>
<reference evidence="3 4" key="1">
    <citation type="journal article" date="2013" name="Curr. Biol.">
        <title>The Genome of the Foraminiferan Reticulomyxa filosa.</title>
        <authorList>
            <person name="Glockner G."/>
            <person name="Hulsmann N."/>
            <person name="Schleicher M."/>
            <person name="Noegel A.A."/>
            <person name="Eichinger L."/>
            <person name="Gallinger C."/>
            <person name="Pawlowski J."/>
            <person name="Sierra R."/>
            <person name="Euteneuer U."/>
            <person name="Pillet L."/>
            <person name="Moustafa A."/>
            <person name="Platzer M."/>
            <person name="Groth M."/>
            <person name="Szafranski K."/>
            <person name="Schliwa M."/>
        </authorList>
    </citation>
    <scope>NUCLEOTIDE SEQUENCE [LARGE SCALE GENOMIC DNA]</scope>
</reference>
<dbReference type="PRINTS" id="PR00380">
    <property type="entry name" value="KINESINHEAVY"/>
</dbReference>
<dbReference type="InterPro" id="IPR001752">
    <property type="entry name" value="Kinesin_motor_dom"/>
</dbReference>
<dbReference type="PANTHER" id="PTHR24115:SF1004">
    <property type="entry name" value="KINESIN-LIKE PROTEIN KIF15"/>
    <property type="match status" value="1"/>
</dbReference>
<dbReference type="SUPFAM" id="SSF52540">
    <property type="entry name" value="P-loop containing nucleoside triphosphate hydrolases"/>
    <property type="match status" value="1"/>
</dbReference>
<dbReference type="GO" id="GO:0005524">
    <property type="term" value="F:ATP binding"/>
    <property type="evidence" value="ECO:0007669"/>
    <property type="project" value="UniProtKB-UniRule"/>
</dbReference>
<dbReference type="Proteomes" id="UP000023152">
    <property type="component" value="Unassembled WGS sequence"/>
</dbReference>
<evidence type="ECO:0000313" key="3">
    <source>
        <dbReference type="EMBL" id="ETO11640.1"/>
    </source>
</evidence>
<keyword evidence="1" id="KW-0067">ATP-binding</keyword>
<dbReference type="GO" id="GO:0005874">
    <property type="term" value="C:microtubule"/>
    <property type="evidence" value="ECO:0007669"/>
    <property type="project" value="TreeGrafter"/>
</dbReference>
<evidence type="ECO:0000259" key="2">
    <source>
        <dbReference type="PROSITE" id="PS50067"/>
    </source>
</evidence>
<dbReference type="PROSITE" id="PS50067">
    <property type="entry name" value="KINESIN_MOTOR_2"/>
    <property type="match status" value="1"/>
</dbReference>
<dbReference type="EMBL" id="ASPP01022228">
    <property type="protein sequence ID" value="ETO11640.1"/>
    <property type="molecule type" value="Genomic_DNA"/>
</dbReference>
<comment type="caution">
    <text evidence="3">The sequence shown here is derived from an EMBL/GenBank/DDBJ whole genome shotgun (WGS) entry which is preliminary data.</text>
</comment>
<comment type="similarity">
    <text evidence="1">Belongs to the TRAFAC class myosin-kinesin ATPase superfamily. Kinesin family.</text>
</comment>